<dbReference type="GO" id="GO:0016020">
    <property type="term" value="C:membrane"/>
    <property type="evidence" value="ECO:0007669"/>
    <property type="project" value="UniProtKB-SubCell"/>
</dbReference>
<proteinExistence type="predicted"/>
<evidence type="ECO:0000256" key="5">
    <source>
        <dbReference type="SAM" id="Phobius"/>
    </source>
</evidence>
<comment type="subcellular location">
    <subcellularLocation>
        <location evidence="1">Membrane</location>
    </subcellularLocation>
</comment>
<evidence type="ECO:0000256" key="2">
    <source>
        <dbReference type="ARBA" id="ARBA00022692"/>
    </source>
</evidence>
<organism evidence="7 8">
    <name type="scientific">Clunio marinus</name>
    <dbReference type="NCBI Taxonomy" id="568069"/>
    <lineage>
        <taxon>Eukaryota</taxon>
        <taxon>Metazoa</taxon>
        <taxon>Ecdysozoa</taxon>
        <taxon>Arthropoda</taxon>
        <taxon>Hexapoda</taxon>
        <taxon>Insecta</taxon>
        <taxon>Pterygota</taxon>
        <taxon>Neoptera</taxon>
        <taxon>Endopterygota</taxon>
        <taxon>Diptera</taxon>
        <taxon>Nematocera</taxon>
        <taxon>Chironomoidea</taxon>
        <taxon>Chironomidae</taxon>
        <taxon>Clunio</taxon>
    </lineage>
</organism>
<dbReference type="GO" id="GO:0005506">
    <property type="term" value="F:iron ion binding"/>
    <property type="evidence" value="ECO:0007669"/>
    <property type="project" value="InterPro"/>
</dbReference>
<evidence type="ECO:0000256" key="1">
    <source>
        <dbReference type="ARBA" id="ARBA00004370"/>
    </source>
</evidence>
<dbReference type="PANTHER" id="PTHR11863">
    <property type="entry name" value="STEROL DESATURASE"/>
    <property type="match status" value="1"/>
</dbReference>
<dbReference type="STRING" id="568069.A0A1J1IUY1"/>
<dbReference type="GO" id="GO:0008610">
    <property type="term" value="P:lipid biosynthetic process"/>
    <property type="evidence" value="ECO:0007669"/>
    <property type="project" value="InterPro"/>
</dbReference>
<dbReference type="InterPro" id="IPR050307">
    <property type="entry name" value="Sterol_Desaturase_Related"/>
</dbReference>
<dbReference type="Proteomes" id="UP000183832">
    <property type="component" value="Unassembled WGS sequence"/>
</dbReference>
<accession>A0A1J1IUY1</accession>
<evidence type="ECO:0000313" key="7">
    <source>
        <dbReference type="EMBL" id="CRL03991.1"/>
    </source>
</evidence>
<evidence type="ECO:0000313" key="8">
    <source>
        <dbReference type="Proteomes" id="UP000183832"/>
    </source>
</evidence>
<keyword evidence="4 5" id="KW-0472">Membrane</keyword>
<reference evidence="7 8" key="1">
    <citation type="submission" date="2015-04" db="EMBL/GenBank/DDBJ databases">
        <authorList>
            <person name="Syromyatnikov M.Y."/>
            <person name="Popov V.N."/>
        </authorList>
    </citation>
    <scope>NUCLEOTIDE SEQUENCE [LARGE SCALE GENOMIC DNA]</scope>
</reference>
<keyword evidence="8" id="KW-1185">Reference proteome</keyword>
<dbReference type="Pfam" id="PF04116">
    <property type="entry name" value="FA_hydroxylase"/>
    <property type="match status" value="1"/>
</dbReference>
<evidence type="ECO:0000259" key="6">
    <source>
        <dbReference type="Pfam" id="PF04116"/>
    </source>
</evidence>
<name>A0A1J1IUY1_9DIPT</name>
<feature type="transmembrane region" description="Helical" evidence="5">
    <location>
        <begin position="73"/>
        <end position="99"/>
    </location>
</feature>
<evidence type="ECO:0000256" key="3">
    <source>
        <dbReference type="ARBA" id="ARBA00022989"/>
    </source>
</evidence>
<dbReference type="AlphaFoldDB" id="A0A1J1IUY1"/>
<protein>
    <submittedName>
        <fullName evidence="7">CLUMA_CG017110, isoform A</fullName>
    </submittedName>
</protein>
<sequence>MKDNKKSKELISNDKKNLKKTDRKLIINPLFFIVIITYFVTRILQVFTGTQHFWSRLWNKIIDVIGDEPFGVYVVWTTIFSFCVYWIFGSIFTFMDLTLSPKSLRKYKVQPNTNEAIDKKTLFDAIKVILFNQIFVGIPLAYFGYYVKRRKGFPENFRDVPGFERVVLDLIVCILVDEIGFYYSHRLFHKGFFYKHIHKQHHLWQSPIAITATYCHPIEHMLSNVLPVAGGSMIMQSHTSVQWIWITIAILTTLNNHSGYHLPFSHSSEFHDFHHLKFVECFGKLGLLDRLHNTDKLFRETINSSRHRVLFSLKSARERYPDRVVKKTL</sequence>
<keyword evidence="3 5" id="KW-1133">Transmembrane helix</keyword>
<feature type="transmembrane region" description="Helical" evidence="5">
    <location>
        <begin position="25"/>
        <end position="47"/>
    </location>
</feature>
<feature type="domain" description="Fatty acid hydroxylase" evidence="6">
    <location>
        <begin position="171"/>
        <end position="294"/>
    </location>
</feature>
<dbReference type="InterPro" id="IPR006694">
    <property type="entry name" value="Fatty_acid_hydroxylase"/>
</dbReference>
<keyword evidence="2 5" id="KW-0812">Transmembrane</keyword>
<dbReference type="OrthoDB" id="408954at2759"/>
<dbReference type="EMBL" id="CVRI01000061">
    <property type="protein sequence ID" value="CRL03991.1"/>
    <property type="molecule type" value="Genomic_DNA"/>
</dbReference>
<gene>
    <name evidence="7" type="ORF">CLUMA_CG017110</name>
</gene>
<evidence type="ECO:0000256" key="4">
    <source>
        <dbReference type="ARBA" id="ARBA00023136"/>
    </source>
</evidence>
<feature type="transmembrane region" description="Helical" evidence="5">
    <location>
        <begin position="128"/>
        <end position="146"/>
    </location>
</feature>
<dbReference type="GO" id="GO:0016491">
    <property type="term" value="F:oxidoreductase activity"/>
    <property type="evidence" value="ECO:0007669"/>
    <property type="project" value="InterPro"/>
</dbReference>